<proteinExistence type="inferred from homology"/>
<comment type="caution">
    <text evidence="9">The sequence shown here is derived from an EMBL/GenBank/DDBJ whole genome shotgun (WGS) entry which is preliminary data.</text>
</comment>
<evidence type="ECO:0000313" key="9">
    <source>
        <dbReference type="EMBL" id="GFG29658.1"/>
    </source>
</evidence>
<dbReference type="EMBL" id="BLKM01007083">
    <property type="protein sequence ID" value="GFG29658.1"/>
    <property type="molecule type" value="Genomic_DNA"/>
</dbReference>
<name>A0A6L2PGU8_COPFO</name>
<evidence type="ECO:0000259" key="8">
    <source>
        <dbReference type="Pfam" id="PF13359"/>
    </source>
</evidence>
<keyword evidence="10" id="KW-1185">Reference proteome</keyword>
<evidence type="ECO:0000256" key="5">
    <source>
        <dbReference type="ARBA" id="ARBA00022723"/>
    </source>
</evidence>
<evidence type="ECO:0000256" key="2">
    <source>
        <dbReference type="ARBA" id="ARBA00004123"/>
    </source>
</evidence>
<organism evidence="9 10">
    <name type="scientific">Coptotermes formosanus</name>
    <name type="common">Formosan subterranean termite</name>
    <dbReference type="NCBI Taxonomy" id="36987"/>
    <lineage>
        <taxon>Eukaryota</taxon>
        <taxon>Metazoa</taxon>
        <taxon>Ecdysozoa</taxon>
        <taxon>Arthropoda</taxon>
        <taxon>Hexapoda</taxon>
        <taxon>Insecta</taxon>
        <taxon>Pterygota</taxon>
        <taxon>Neoptera</taxon>
        <taxon>Polyneoptera</taxon>
        <taxon>Dictyoptera</taxon>
        <taxon>Blattodea</taxon>
        <taxon>Blattoidea</taxon>
        <taxon>Termitoidae</taxon>
        <taxon>Rhinotermitidae</taxon>
        <taxon>Coptotermes</taxon>
    </lineage>
</organism>
<dbReference type="OrthoDB" id="8189738at2759"/>
<gene>
    <name evidence="9" type="ORF">Cfor_02969</name>
</gene>
<dbReference type="PANTHER" id="PTHR22930">
    <property type="match status" value="1"/>
</dbReference>
<keyword evidence="4" id="KW-0540">Nuclease</keyword>
<comment type="subcellular location">
    <subcellularLocation>
        <location evidence="2">Nucleus</location>
    </subcellularLocation>
</comment>
<comment type="similarity">
    <text evidence="3">Belongs to the HARBI1 family.</text>
</comment>
<dbReference type="Pfam" id="PF13359">
    <property type="entry name" value="DDE_Tnp_4"/>
    <property type="match status" value="1"/>
</dbReference>
<dbReference type="GO" id="GO:0016787">
    <property type="term" value="F:hydrolase activity"/>
    <property type="evidence" value="ECO:0007669"/>
    <property type="project" value="UniProtKB-KW"/>
</dbReference>
<dbReference type="GO" id="GO:0046872">
    <property type="term" value="F:metal ion binding"/>
    <property type="evidence" value="ECO:0007669"/>
    <property type="project" value="UniProtKB-KW"/>
</dbReference>
<comment type="cofactor">
    <cofactor evidence="1">
        <name>a divalent metal cation</name>
        <dbReference type="ChEBI" id="CHEBI:60240"/>
    </cofactor>
</comment>
<dbReference type="GO" id="GO:0004518">
    <property type="term" value="F:nuclease activity"/>
    <property type="evidence" value="ECO:0007669"/>
    <property type="project" value="UniProtKB-KW"/>
</dbReference>
<keyword evidence="5" id="KW-0479">Metal-binding</keyword>
<evidence type="ECO:0000313" key="10">
    <source>
        <dbReference type="Proteomes" id="UP000502823"/>
    </source>
</evidence>
<dbReference type="PANTHER" id="PTHR22930:SF269">
    <property type="entry name" value="NUCLEASE HARBI1-LIKE PROTEIN"/>
    <property type="match status" value="1"/>
</dbReference>
<dbReference type="AlphaFoldDB" id="A0A6L2PGU8"/>
<dbReference type="InterPro" id="IPR027806">
    <property type="entry name" value="HARBI1_dom"/>
</dbReference>
<evidence type="ECO:0000256" key="6">
    <source>
        <dbReference type="ARBA" id="ARBA00022801"/>
    </source>
</evidence>
<accession>A0A6L2PGU8</accession>
<dbReference type="GO" id="GO:0005634">
    <property type="term" value="C:nucleus"/>
    <property type="evidence" value="ECO:0007669"/>
    <property type="project" value="UniProtKB-SubCell"/>
</dbReference>
<dbReference type="Proteomes" id="UP000502823">
    <property type="component" value="Unassembled WGS sequence"/>
</dbReference>
<evidence type="ECO:0000256" key="7">
    <source>
        <dbReference type="ARBA" id="ARBA00023242"/>
    </source>
</evidence>
<protein>
    <recommendedName>
        <fullName evidence="8">DDE Tnp4 domain-containing protein</fullName>
    </recommendedName>
</protein>
<dbReference type="InParanoid" id="A0A6L2PGU8"/>
<dbReference type="InterPro" id="IPR045249">
    <property type="entry name" value="HARBI1-like"/>
</dbReference>
<evidence type="ECO:0000256" key="3">
    <source>
        <dbReference type="ARBA" id="ARBA00006958"/>
    </source>
</evidence>
<evidence type="ECO:0000256" key="4">
    <source>
        <dbReference type="ARBA" id="ARBA00022722"/>
    </source>
</evidence>
<keyword evidence="7" id="KW-0539">Nucleus</keyword>
<evidence type="ECO:0000256" key="1">
    <source>
        <dbReference type="ARBA" id="ARBA00001968"/>
    </source>
</evidence>
<keyword evidence="6" id="KW-0378">Hydrolase</keyword>
<feature type="domain" description="DDE Tnp4" evidence="8">
    <location>
        <begin position="54"/>
        <end position="218"/>
    </location>
</feature>
<reference evidence="10" key="1">
    <citation type="submission" date="2020-01" db="EMBL/GenBank/DDBJ databases">
        <title>Draft genome sequence of the Termite Coptotermes fromosanus.</title>
        <authorList>
            <person name="Itakura S."/>
            <person name="Yosikawa Y."/>
            <person name="Umezawa K."/>
        </authorList>
    </citation>
    <scope>NUCLEOTIDE SEQUENCE [LARGE SCALE GENOMIC DNA]</scope>
</reference>
<sequence>MDHYTVGKTVDQVSDVLWSRLSSKHLTVPDHDRFLHIATKFQERWNFPNVIGCIDGKHIRIKCPPKAGSLFYNYKEFFSIVLKGVADSECRFIFIDVGAYGKQSDGGTFSASTLYHFLEDSESTLRKPASFERSGTEMPFIILGDEAYRLKTYLMKPFARKNLSYEERVFNYRLSRARRCIECAFGILTAKWRLLNKAIETKVQKAEGIVRCICLLQNIIIDLEGKTHDPSVQETLRIRGSRHANTNVSCSSFSQFSKGAMDIRNAFKEYFNGPAAAIPSQNLCAGC</sequence>